<comment type="caution">
    <text evidence="2">The sequence shown here is derived from an EMBL/GenBank/DDBJ whole genome shotgun (WGS) entry which is preliminary data.</text>
</comment>
<gene>
    <name evidence="2" type="ORF">JVT61DRAFT_8512</name>
</gene>
<feature type="compositionally biased region" description="Low complexity" evidence="1">
    <location>
        <begin position="45"/>
        <end position="73"/>
    </location>
</feature>
<protein>
    <submittedName>
        <fullName evidence="2">Uncharacterized protein</fullName>
    </submittedName>
</protein>
<proteinExistence type="predicted"/>
<dbReference type="InterPro" id="IPR006966">
    <property type="entry name" value="Peroxin-3"/>
</dbReference>
<dbReference type="GO" id="GO:0007031">
    <property type="term" value="P:peroxisome organization"/>
    <property type="evidence" value="ECO:0007669"/>
    <property type="project" value="InterPro"/>
</dbReference>
<name>A0A8I2YVV3_9AGAM</name>
<feature type="region of interest" description="Disordered" evidence="1">
    <location>
        <begin position="20"/>
        <end position="131"/>
    </location>
</feature>
<reference evidence="2" key="1">
    <citation type="submission" date="2021-03" db="EMBL/GenBank/DDBJ databases">
        <title>Evolutionary innovations through gain and loss of genes in the ectomycorrhizal Boletales.</title>
        <authorList>
            <person name="Wu G."/>
            <person name="Miyauchi S."/>
            <person name="Morin E."/>
            <person name="Yang Z.-L."/>
            <person name="Xu J."/>
            <person name="Martin F.M."/>
        </authorList>
    </citation>
    <scope>NUCLEOTIDE SEQUENCE</scope>
    <source>
        <strain evidence="2">BR01</strain>
    </source>
</reference>
<feature type="compositionally biased region" description="Polar residues" evidence="1">
    <location>
        <begin position="20"/>
        <end position="44"/>
    </location>
</feature>
<accession>A0A8I2YVV3</accession>
<evidence type="ECO:0000313" key="2">
    <source>
        <dbReference type="EMBL" id="KAG6380394.1"/>
    </source>
</evidence>
<dbReference type="Pfam" id="PF04882">
    <property type="entry name" value="Peroxin-3"/>
    <property type="match status" value="1"/>
</dbReference>
<sequence length="158" mass="16772">MALMPTLAAQILEDMDVESLTNELQSLSRASRSRTLQPPCSQPRSQSVSETSTSSDVHSDPGSLSLSSHSESGFDGDRASATSGSWIEHMSASEGPTTRPDVPARLSDSITSASSSLSHNTENSVTSTGSRTKGQLWNEVKILGAAVSNDYMVWLTLL</sequence>
<dbReference type="AlphaFoldDB" id="A0A8I2YVV3"/>
<dbReference type="EMBL" id="JAGFBS010000003">
    <property type="protein sequence ID" value="KAG6380394.1"/>
    <property type="molecule type" value="Genomic_DNA"/>
</dbReference>
<dbReference type="GO" id="GO:0005778">
    <property type="term" value="C:peroxisomal membrane"/>
    <property type="evidence" value="ECO:0007669"/>
    <property type="project" value="InterPro"/>
</dbReference>
<dbReference type="OrthoDB" id="45930at2759"/>
<dbReference type="Proteomes" id="UP000683000">
    <property type="component" value="Unassembled WGS sequence"/>
</dbReference>
<organism evidence="2 3">
    <name type="scientific">Boletus reticuloceps</name>
    <dbReference type="NCBI Taxonomy" id="495285"/>
    <lineage>
        <taxon>Eukaryota</taxon>
        <taxon>Fungi</taxon>
        <taxon>Dikarya</taxon>
        <taxon>Basidiomycota</taxon>
        <taxon>Agaricomycotina</taxon>
        <taxon>Agaricomycetes</taxon>
        <taxon>Agaricomycetidae</taxon>
        <taxon>Boletales</taxon>
        <taxon>Boletineae</taxon>
        <taxon>Boletaceae</taxon>
        <taxon>Boletoideae</taxon>
        <taxon>Boletus</taxon>
    </lineage>
</organism>
<evidence type="ECO:0000313" key="3">
    <source>
        <dbReference type="Proteomes" id="UP000683000"/>
    </source>
</evidence>
<feature type="compositionally biased region" description="Polar residues" evidence="1">
    <location>
        <begin position="119"/>
        <end position="131"/>
    </location>
</feature>
<keyword evidence="3" id="KW-1185">Reference proteome</keyword>
<evidence type="ECO:0000256" key="1">
    <source>
        <dbReference type="SAM" id="MobiDB-lite"/>
    </source>
</evidence>
<feature type="compositionally biased region" description="Low complexity" evidence="1">
    <location>
        <begin position="107"/>
        <end position="118"/>
    </location>
</feature>